<organism evidence="1 2">
    <name type="scientific">Ampelomyces quisqualis</name>
    <name type="common">Powdery mildew agent</name>
    <dbReference type="NCBI Taxonomy" id="50730"/>
    <lineage>
        <taxon>Eukaryota</taxon>
        <taxon>Fungi</taxon>
        <taxon>Dikarya</taxon>
        <taxon>Ascomycota</taxon>
        <taxon>Pezizomycotina</taxon>
        <taxon>Dothideomycetes</taxon>
        <taxon>Pleosporomycetidae</taxon>
        <taxon>Pleosporales</taxon>
        <taxon>Pleosporineae</taxon>
        <taxon>Phaeosphaeriaceae</taxon>
        <taxon>Ampelomyces</taxon>
    </lineage>
</organism>
<dbReference type="PANTHER" id="PTHR36124:SF1">
    <property type="entry name" value="ER-BOUND OXYGENASE MPAB_MPAB'_RUBBER OXYGENASE CATALYTIC DOMAIN-CONTAINING PROTEIN"/>
    <property type="match status" value="1"/>
</dbReference>
<sequence>MDHIAESLRSQTAVAFAALVVWVTFCRGMRFLRRDTKHAASPYKTREDYKSMTAEHAFEIVKYVQSLEFPFTAGKALAFALFRTYGVPSISKLLCETQQLGKVEYAGRRYVDTSILIIEFLSRSPTSERANSAIARMNYLHGRYQKAGKISNDDMLYTLSLFVTEVDRWVGLYEWRKLTDMENCAIGTHWKGVGDAMGIDFSPLNHGPNSFRDGLEFFEDIKEWADLYEQEYMVPNKWNHQLAEETSAILLTDVPKPMKPYAKEFVKALMDDRLRKSMMYEDPSPIYPWLVNAIFGVRSFFMTYLVPPRPTMLRFEPLSKHPDPKTGRFFTTEYDNQPWQVMPTFFTRNSPGAWFRWAIGGPYPDGKNYKPEGYKIFEVGPAKLECHGQEECAATRDKLMNSDRGGCPFAFAS</sequence>
<accession>A0A6A5QI93</accession>
<keyword evidence="2" id="KW-1185">Reference proteome</keyword>
<dbReference type="GO" id="GO:0016491">
    <property type="term" value="F:oxidoreductase activity"/>
    <property type="evidence" value="ECO:0007669"/>
    <property type="project" value="InterPro"/>
</dbReference>
<dbReference type="EMBL" id="ML979136">
    <property type="protein sequence ID" value="KAF1915153.1"/>
    <property type="molecule type" value="Genomic_DNA"/>
</dbReference>
<dbReference type="AlphaFoldDB" id="A0A6A5QI93"/>
<evidence type="ECO:0000313" key="1">
    <source>
        <dbReference type="EMBL" id="KAF1915153.1"/>
    </source>
</evidence>
<gene>
    <name evidence="1" type="ORF">BDU57DRAFT_498886</name>
</gene>
<name>A0A6A5QI93_AMPQU</name>
<proteinExistence type="predicted"/>
<dbReference type="OrthoDB" id="545169at2759"/>
<protein>
    <submittedName>
        <fullName evidence="1">Uncharacterized protein</fullName>
    </submittedName>
</protein>
<dbReference type="PANTHER" id="PTHR36124">
    <property type="match status" value="1"/>
</dbReference>
<reference evidence="1" key="1">
    <citation type="journal article" date="2020" name="Stud. Mycol.">
        <title>101 Dothideomycetes genomes: a test case for predicting lifestyles and emergence of pathogens.</title>
        <authorList>
            <person name="Haridas S."/>
            <person name="Albert R."/>
            <person name="Binder M."/>
            <person name="Bloem J."/>
            <person name="Labutti K."/>
            <person name="Salamov A."/>
            <person name="Andreopoulos B."/>
            <person name="Baker S."/>
            <person name="Barry K."/>
            <person name="Bills G."/>
            <person name="Bluhm B."/>
            <person name="Cannon C."/>
            <person name="Castanera R."/>
            <person name="Culley D."/>
            <person name="Daum C."/>
            <person name="Ezra D."/>
            <person name="Gonzalez J."/>
            <person name="Henrissat B."/>
            <person name="Kuo A."/>
            <person name="Liang C."/>
            <person name="Lipzen A."/>
            <person name="Lutzoni F."/>
            <person name="Magnuson J."/>
            <person name="Mondo S."/>
            <person name="Nolan M."/>
            <person name="Ohm R."/>
            <person name="Pangilinan J."/>
            <person name="Park H.-J."/>
            <person name="Ramirez L."/>
            <person name="Alfaro M."/>
            <person name="Sun H."/>
            <person name="Tritt A."/>
            <person name="Yoshinaga Y."/>
            <person name="Zwiers L.-H."/>
            <person name="Turgeon B."/>
            <person name="Goodwin S."/>
            <person name="Spatafora J."/>
            <person name="Crous P."/>
            <person name="Grigoriev I."/>
        </authorList>
    </citation>
    <scope>NUCLEOTIDE SEQUENCE</scope>
    <source>
        <strain evidence="1">HMLAC05119</strain>
    </source>
</reference>
<dbReference type="InterPro" id="IPR046366">
    <property type="entry name" value="MPAB"/>
</dbReference>
<evidence type="ECO:0000313" key="2">
    <source>
        <dbReference type="Proteomes" id="UP000800096"/>
    </source>
</evidence>
<dbReference type="Proteomes" id="UP000800096">
    <property type="component" value="Unassembled WGS sequence"/>
</dbReference>